<dbReference type="RefSeq" id="WP_340239015.1">
    <property type="nucleotide sequence ID" value="NZ_JBBEWC010000011.1"/>
</dbReference>
<dbReference type="Proteomes" id="UP001597510">
    <property type="component" value="Unassembled WGS sequence"/>
</dbReference>
<name>A0ABW5J3J7_9BACT</name>
<gene>
    <name evidence="1" type="ORF">ACFSR2_05775</name>
</gene>
<protein>
    <submittedName>
        <fullName evidence="1">Uncharacterized protein</fullName>
    </submittedName>
</protein>
<accession>A0ABW5J3J7</accession>
<sequence>MKTKFLILLIICTAISESCVGPKTCRYSLTFTNNSSNEIEFGWYYRSTKTGETVKLKRKESIDFDFWTDENPQKFFPQTADSIIVKMANGKRVIETKKCEAWGVDTATCNPEVRSFFNPKAYIGYKDGKHNKNCGGLEYLFSDEDAKRGI</sequence>
<proteinExistence type="predicted"/>
<dbReference type="EMBL" id="JBHULC010000005">
    <property type="protein sequence ID" value="MFD2520381.1"/>
    <property type="molecule type" value="Genomic_DNA"/>
</dbReference>
<evidence type="ECO:0000313" key="1">
    <source>
        <dbReference type="EMBL" id="MFD2520381.1"/>
    </source>
</evidence>
<reference evidence="2" key="1">
    <citation type="journal article" date="2019" name="Int. J. Syst. Evol. Microbiol.">
        <title>The Global Catalogue of Microorganisms (GCM) 10K type strain sequencing project: providing services to taxonomists for standard genome sequencing and annotation.</title>
        <authorList>
            <consortium name="The Broad Institute Genomics Platform"/>
            <consortium name="The Broad Institute Genome Sequencing Center for Infectious Disease"/>
            <person name="Wu L."/>
            <person name="Ma J."/>
        </authorList>
    </citation>
    <scope>NUCLEOTIDE SEQUENCE [LARGE SCALE GENOMIC DNA]</scope>
    <source>
        <strain evidence="2">KCTC 52344</strain>
    </source>
</reference>
<organism evidence="1 2">
    <name type="scientific">Emticicia soli</name>
    <dbReference type="NCBI Taxonomy" id="2027878"/>
    <lineage>
        <taxon>Bacteria</taxon>
        <taxon>Pseudomonadati</taxon>
        <taxon>Bacteroidota</taxon>
        <taxon>Cytophagia</taxon>
        <taxon>Cytophagales</taxon>
        <taxon>Leadbetterellaceae</taxon>
        <taxon>Emticicia</taxon>
    </lineage>
</organism>
<evidence type="ECO:0000313" key="2">
    <source>
        <dbReference type="Proteomes" id="UP001597510"/>
    </source>
</evidence>
<keyword evidence="2" id="KW-1185">Reference proteome</keyword>
<comment type="caution">
    <text evidence="1">The sequence shown here is derived from an EMBL/GenBank/DDBJ whole genome shotgun (WGS) entry which is preliminary data.</text>
</comment>